<dbReference type="Gene3D" id="3.10.50.40">
    <property type="match status" value="2"/>
</dbReference>
<evidence type="ECO:0000313" key="9">
    <source>
        <dbReference type="EMBL" id="KHD08085.2"/>
    </source>
</evidence>
<keyword evidence="5 7" id="KW-0143">Chaperone</keyword>
<comment type="catalytic activity">
    <reaction evidence="7">
        <text>[protein]-peptidylproline (omega=180) = [protein]-peptidylproline (omega=0)</text>
        <dbReference type="Rhea" id="RHEA:16237"/>
        <dbReference type="Rhea" id="RHEA-COMP:10747"/>
        <dbReference type="Rhea" id="RHEA-COMP:10748"/>
        <dbReference type="ChEBI" id="CHEBI:83833"/>
        <dbReference type="ChEBI" id="CHEBI:83834"/>
        <dbReference type="EC" id="5.2.1.8"/>
    </reaction>
</comment>
<comment type="caution">
    <text evidence="9">The sequence shown here is derived from an EMBL/GenBank/DDBJ whole genome shotgun (WGS) entry which is preliminary data.</text>
</comment>
<dbReference type="EC" id="5.2.1.8" evidence="7"/>
<evidence type="ECO:0000256" key="7">
    <source>
        <dbReference type="HAMAP-Rule" id="MF_01183"/>
    </source>
</evidence>
<dbReference type="InterPro" id="IPR023034">
    <property type="entry name" value="PPIase_SurA"/>
</dbReference>
<evidence type="ECO:0000256" key="4">
    <source>
        <dbReference type="ARBA" id="ARBA00023110"/>
    </source>
</evidence>
<keyword evidence="2 7" id="KW-0677">Repeat</keyword>
<protein>
    <recommendedName>
        <fullName evidence="7">Chaperone SurA</fullName>
    </recommendedName>
    <alternativeName>
        <fullName evidence="7">Peptidyl-prolyl cis-trans isomerase SurA</fullName>
        <shortName evidence="7">PPIase SurA</shortName>
        <ecNumber evidence="7">5.2.1.8</ecNumber>
    </alternativeName>
    <alternativeName>
        <fullName evidence="7">Rotamase SurA</fullName>
    </alternativeName>
</protein>
<feature type="domain" description="PpiC" evidence="8">
    <location>
        <begin position="284"/>
        <end position="383"/>
    </location>
</feature>
<name>A0A0A6PBC3_9GAMM</name>
<dbReference type="SUPFAM" id="SSF109998">
    <property type="entry name" value="Triger factor/SurA peptide-binding domain-like"/>
    <property type="match status" value="1"/>
</dbReference>
<evidence type="ECO:0000256" key="6">
    <source>
        <dbReference type="ARBA" id="ARBA00023235"/>
    </source>
</evidence>
<comment type="function">
    <text evidence="7">Chaperone involved in the correct folding and assembly of outer membrane proteins. Recognizes specific patterns of aromatic residues and the orientation of their side chains, which are found more frequently in integral outer membrane proteins. May act in both early periplasmic and late outer membrane-associated steps of protein maturation.</text>
</comment>
<comment type="subcellular location">
    <subcellularLocation>
        <location evidence="7">Periplasm</location>
    </subcellularLocation>
    <text evidence="7">Is capable of associating with the outer membrane.</text>
</comment>
<evidence type="ECO:0000259" key="8">
    <source>
        <dbReference type="PROSITE" id="PS50198"/>
    </source>
</evidence>
<proteinExistence type="inferred from homology"/>
<evidence type="ECO:0000256" key="3">
    <source>
        <dbReference type="ARBA" id="ARBA00022764"/>
    </source>
</evidence>
<dbReference type="GO" id="GO:0030288">
    <property type="term" value="C:outer membrane-bounded periplasmic space"/>
    <property type="evidence" value="ECO:0007669"/>
    <property type="project" value="InterPro"/>
</dbReference>
<reference evidence="9 10" key="1">
    <citation type="journal article" date="2016" name="Front. Microbiol.">
        <title>Single-Cell (Meta-)Genomics of a Dimorphic Candidatus Thiomargarita nelsonii Reveals Genomic Plasticity.</title>
        <authorList>
            <person name="Flood B.E."/>
            <person name="Fliss P."/>
            <person name="Jones D.S."/>
            <person name="Dick G.J."/>
            <person name="Jain S."/>
            <person name="Kaster A.K."/>
            <person name="Winkel M."/>
            <person name="Mussmann M."/>
            <person name="Bailey J."/>
        </authorList>
    </citation>
    <scope>NUCLEOTIDE SEQUENCE [LARGE SCALE GENOMIC DNA]</scope>
    <source>
        <strain evidence="9">Hydrate Ridge</strain>
    </source>
</reference>
<dbReference type="AlphaFoldDB" id="A0A0A6PBC3"/>
<dbReference type="GO" id="GO:0051082">
    <property type="term" value="F:unfolded protein binding"/>
    <property type="evidence" value="ECO:0007669"/>
    <property type="project" value="UniProtKB-UniRule"/>
</dbReference>
<keyword evidence="10" id="KW-1185">Reference proteome</keyword>
<dbReference type="PANTHER" id="PTHR47637">
    <property type="entry name" value="CHAPERONE SURA"/>
    <property type="match status" value="1"/>
</dbReference>
<dbReference type="InterPro" id="IPR015391">
    <property type="entry name" value="SurA_N"/>
</dbReference>
<evidence type="ECO:0000313" key="10">
    <source>
        <dbReference type="Proteomes" id="UP000030428"/>
    </source>
</evidence>
<keyword evidence="6 7" id="KW-0413">Isomerase</keyword>
<dbReference type="Gene3D" id="1.10.4030.10">
    <property type="entry name" value="Porin chaperone SurA, peptide-binding domain"/>
    <property type="match status" value="1"/>
</dbReference>
<dbReference type="EMBL" id="JSZA02000118">
    <property type="protein sequence ID" value="KHD08085.2"/>
    <property type="molecule type" value="Genomic_DNA"/>
</dbReference>
<evidence type="ECO:0000256" key="5">
    <source>
        <dbReference type="ARBA" id="ARBA00023186"/>
    </source>
</evidence>
<dbReference type="HAMAP" id="MF_01183">
    <property type="entry name" value="Chaperone_SurA"/>
    <property type="match status" value="1"/>
</dbReference>
<keyword evidence="4 7" id="KW-0697">Rotamase</keyword>
<comment type="domain">
    <text evidence="7">The PPIase activity resides only in the second parvulin domain. The N-terminal region and the C-terminal tail are necessary and sufficient for the chaperone activity of SurA. The PPIase activity is dispensable for SurA to function as a chaperone. The N-terminal region and the C-terminal tail are also required for porin recognition.</text>
</comment>
<evidence type="ECO:0000256" key="2">
    <source>
        <dbReference type="ARBA" id="ARBA00022737"/>
    </source>
</evidence>
<gene>
    <name evidence="7" type="primary">surA</name>
    <name evidence="9" type="ORF">PN36_23760</name>
</gene>
<dbReference type="GO" id="GO:0050821">
    <property type="term" value="P:protein stabilization"/>
    <property type="evidence" value="ECO:0007669"/>
    <property type="project" value="InterPro"/>
</dbReference>
<keyword evidence="1 7" id="KW-0732">Signal</keyword>
<organism evidence="9 10">
    <name type="scientific">Candidatus Thiomargarita nelsonii</name>
    <dbReference type="NCBI Taxonomy" id="1003181"/>
    <lineage>
        <taxon>Bacteria</taxon>
        <taxon>Pseudomonadati</taxon>
        <taxon>Pseudomonadota</taxon>
        <taxon>Gammaproteobacteria</taxon>
        <taxon>Thiotrichales</taxon>
        <taxon>Thiotrichaceae</taxon>
        <taxon>Thiomargarita</taxon>
    </lineage>
</organism>
<dbReference type="InterPro" id="IPR000297">
    <property type="entry name" value="PPIase_PpiC"/>
</dbReference>
<feature type="domain" description="PpiC" evidence="8">
    <location>
        <begin position="173"/>
        <end position="275"/>
    </location>
</feature>
<dbReference type="GO" id="GO:0043165">
    <property type="term" value="P:Gram-negative-bacterium-type cell outer membrane assembly"/>
    <property type="evidence" value="ECO:0007669"/>
    <property type="project" value="InterPro"/>
</dbReference>
<dbReference type="InterPro" id="IPR046357">
    <property type="entry name" value="PPIase_dom_sf"/>
</dbReference>
<dbReference type="GO" id="GO:0042277">
    <property type="term" value="F:peptide binding"/>
    <property type="evidence" value="ECO:0007669"/>
    <property type="project" value="InterPro"/>
</dbReference>
<sequence precursor="true">MKKINRIITICCLLIATAPAVAEIQVLDYIVAIVNDDVIVNSTLQEKVQLVLDKWRQKHRRLPPRAQLEKQVLEELIISALQLQVAKRSGIQIEDSRLNEQLRDIAAQNQMDLPSFRDHVERAGQSFVEFRESLRKQMIMRALQKRQVVKRITVTDREIDNFLANQIQQGTASSEYHIWHILIATPEAASPEEIKAKEQKAQKVLAKLKAGADFQEMAISVSDARQVTESAGDLGWKKAGELPTLFNKVINKMAVGEIQGLLRNPSGFHIIKLVDKRDSEKSIITQTQARHILIKTNALVSDSEAQKRLEELKYRIEQGDDFAKLAQAYSQDTLSAAKGGSLDWINPGDLVHEFEEVMDSLSESQVSEPFQSRYGWHIVQVLARREHDNTKKARRVKADQQIRKRKFEAELQSWQRRLREEAYVEYRLVDR</sequence>
<dbReference type="SUPFAM" id="SSF54534">
    <property type="entry name" value="FKBP-like"/>
    <property type="match status" value="2"/>
</dbReference>
<feature type="chain" id="PRO_5020046074" description="Chaperone SurA" evidence="7">
    <location>
        <begin position="23"/>
        <end position="431"/>
    </location>
</feature>
<dbReference type="InterPro" id="IPR027304">
    <property type="entry name" value="Trigger_fact/SurA_dom_sf"/>
</dbReference>
<keyword evidence="3 7" id="KW-0574">Periplasm</keyword>
<dbReference type="Pfam" id="PF00639">
    <property type="entry name" value="Rotamase"/>
    <property type="match status" value="2"/>
</dbReference>
<dbReference type="InterPro" id="IPR050280">
    <property type="entry name" value="OMP_Chaperone_SurA"/>
</dbReference>
<feature type="signal peptide" evidence="7">
    <location>
        <begin position="1"/>
        <end position="22"/>
    </location>
</feature>
<dbReference type="PROSITE" id="PS50198">
    <property type="entry name" value="PPIC_PPIASE_2"/>
    <property type="match status" value="2"/>
</dbReference>
<dbReference type="Proteomes" id="UP000030428">
    <property type="component" value="Unassembled WGS sequence"/>
</dbReference>
<dbReference type="PANTHER" id="PTHR47637:SF1">
    <property type="entry name" value="CHAPERONE SURA"/>
    <property type="match status" value="1"/>
</dbReference>
<evidence type="ECO:0000256" key="1">
    <source>
        <dbReference type="ARBA" id="ARBA00022729"/>
    </source>
</evidence>
<dbReference type="GO" id="GO:0006457">
    <property type="term" value="P:protein folding"/>
    <property type="evidence" value="ECO:0007669"/>
    <property type="project" value="UniProtKB-UniRule"/>
</dbReference>
<accession>A0A0A6PBC3</accession>
<dbReference type="GO" id="GO:0003755">
    <property type="term" value="F:peptidyl-prolyl cis-trans isomerase activity"/>
    <property type="evidence" value="ECO:0007669"/>
    <property type="project" value="UniProtKB-UniRule"/>
</dbReference>
<dbReference type="Pfam" id="PF09312">
    <property type="entry name" value="SurA_N"/>
    <property type="match status" value="1"/>
</dbReference>